<comment type="caution">
    <text evidence="3">The sequence shown here is derived from an EMBL/GenBank/DDBJ whole genome shotgun (WGS) entry which is preliminary data.</text>
</comment>
<evidence type="ECO:0000256" key="1">
    <source>
        <dbReference type="SAM" id="MobiDB-lite"/>
    </source>
</evidence>
<organism evidence="3 4">
    <name type="scientific">Bifidobacterium olomucense</name>
    <dbReference type="NCBI Taxonomy" id="2675324"/>
    <lineage>
        <taxon>Bacteria</taxon>
        <taxon>Bacillati</taxon>
        <taxon>Actinomycetota</taxon>
        <taxon>Actinomycetes</taxon>
        <taxon>Bifidobacteriales</taxon>
        <taxon>Bifidobacteriaceae</taxon>
        <taxon>Bifidobacterium</taxon>
    </lineage>
</organism>
<gene>
    <name evidence="3" type="ORF">G1C97_0404</name>
</gene>
<dbReference type="Proteomes" id="UP000543419">
    <property type="component" value="Unassembled WGS sequence"/>
</dbReference>
<sequence length="197" mass="20728">MMNSNVDTPRRGVSRAPLGVRIALAIVAVLLVVVAGVAAVNLSASRSFNQATKSLNANIKAAQDDSTDITTLHAQQQQTDAQFAEAGRMRSLLLPSIRDAIDANADISSQLTKITLKRAEVQGNGADTDNAQAQQQTDSATSQSKKGGSLTEAQKKQVEELLKANQQSTDPQSDATSSESSGQQATEHKGTGATKPW</sequence>
<evidence type="ECO:0000313" key="4">
    <source>
        <dbReference type="Proteomes" id="UP000543419"/>
    </source>
</evidence>
<dbReference type="AlphaFoldDB" id="A0A7Y0HUR7"/>
<proteinExistence type="predicted"/>
<keyword evidence="2" id="KW-0812">Transmembrane</keyword>
<reference evidence="3 4" key="1">
    <citation type="submission" date="2020-02" db="EMBL/GenBank/DDBJ databases">
        <title>Characterization of phylogenetic diversity of novel bifidobacterial species isolated in Czech ZOOs.</title>
        <authorList>
            <person name="Lugli G.A."/>
            <person name="Vera N.B."/>
            <person name="Ventura M."/>
        </authorList>
    </citation>
    <scope>NUCLEOTIDE SEQUENCE [LARGE SCALE GENOMIC DNA]</scope>
    <source>
        <strain evidence="3 4">DSM 109959</strain>
    </source>
</reference>
<feature type="compositionally biased region" description="Basic and acidic residues" evidence="1">
    <location>
        <begin position="153"/>
        <end position="162"/>
    </location>
</feature>
<evidence type="ECO:0000313" key="3">
    <source>
        <dbReference type="EMBL" id="NMM97455.1"/>
    </source>
</evidence>
<dbReference type="EMBL" id="JAAIIG010000001">
    <property type="protein sequence ID" value="NMM97455.1"/>
    <property type="molecule type" value="Genomic_DNA"/>
</dbReference>
<dbReference type="InterPro" id="IPR046314">
    <property type="entry name" value="DUF6466"/>
</dbReference>
<keyword evidence="2" id="KW-1133">Transmembrane helix</keyword>
<keyword evidence="2" id="KW-0472">Membrane</keyword>
<feature type="transmembrane region" description="Helical" evidence="2">
    <location>
        <begin position="20"/>
        <end position="44"/>
    </location>
</feature>
<feature type="compositionally biased region" description="Low complexity" evidence="1">
    <location>
        <begin position="129"/>
        <end position="144"/>
    </location>
</feature>
<name>A0A7Y0HUR7_9BIFI</name>
<feature type="compositionally biased region" description="Polar residues" evidence="1">
    <location>
        <begin position="164"/>
        <end position="185"/>
    </location>
</feature>
<protein>
    <submittedName>
        <fullName evidence="3">Cell surface protein</fullName>
    </submittedName>
</protein>
<accession>A0A7Y0HUR7</accession>
<evidence type="ECO:0000256" key="2">
    <source>
        <dbReference type="SAM" id="Phobius"/>
    </source>
</evidence>
<feature type="region of interest" description="Disordered" evidence="1">
    <location>
        <begin position="129"/>
        <end position="197"/>
    </location>
</feature>
<dbReference type="Pfam" id="PF20070">
    <property type="entry name" value="DUF6466"/>
    <property type="match status" value="1"/>
</dbReference>
<keyword evidence="4" id="KW-1185">Reference proteome</keyword>